<proteinExistence type="predicted"/>
<evidence type="ECO:0000259" key="4">
    <source>
        <dbReference type="PROSITE" id="PS50932"/>
    </source>
</evidence>
<dbReference type="Pfam" id="PF13377">
    <property type="entry name" value="Peripla_BP_3"/>
    <property type="match status" value="1"/>
</dbReference>
<keyword evidence="2" id="KW-0238">DNA-binding</keyword>
<dbReference type="GO" id="GO:0000976">
    <property type="term" value="F:transcription cis-regulatory region binding"/>
    <property type="evidence" value="ECO:0007669"/>
    <property type="project" value="TreeGrafter"/>
</dbReference>
<keyword evidence="1" id="KW-0805">Transcription regulation</keyword>
<evidence type="ECO:0000256" key="3">
    <source>
        <dbReference type="ARBA" id="ARBA00023163"/>
    </source>
</evidence>
<dbReference type="Proteomes" id="UP000009320">
    <property type="component" value="Unassembled WGS sequence"/>
</dbReference>
<reference evidence="5 6" key="1">
    <citation type="submission" date="2012-06" db="EMBL/GenBank/DDBJ databases">
        <title>Draft Genome Sequence of Lactobacillus hominis Strain CRBIP 24.179T, isolated from human intestine.</title>
        <authorList>
            <person name="Cousin S."/>
            <person name="Ma L."/>
            <person name="Bizet C."/>
            <person name="Loux V."/>
            <person name="Bouchier C."/>
            <person name="Clermont D."/>
            <person name="Creno S."/>
        </authorList>
    </citation>
    <scope>NUCLEOTIDE SEQUENCE [LARGE SCALE GENOMIC DNA]</scope>
    <source>
        <strain evidence="6">CRBIP 24.179T</strain>
    </source>
</reference>
<feature type="domain" description="HTH lacI-type" evidence="4">
    <location>
        <begin position="2"/>
        <end position="60"/>
    </location>
</feature>
<evidence type="ECO:0000256" key="1">
    <source>
        <dbReference type="ARBA" id="ARBA00023015"/>
    </source>
</evidence>
<dbReference type="GeneID" id="82846617"/>
<dbReference type="SMART" id="SM00354">
    <property type="entry name" value="HTH_LACI"/>
    <property type="match status" value="1"/>
</dbReference>
<dbReference type="CDD" id="cd01544">
    <property type="entry name" value="PBP1_GalR"/>
    <property type="match status" value="1"/>
</dbReference>
<accession>I7JUH0</accession>
<dbReference type="Gene3D" id="1.10.260.40">
    <property type="entry name" value="lambda repressor-like DNA-binding domains"/>
    <property type="match status" value="1"/>
</dbReference>
<dbReference type="RefSeq" id="WP_008470057.1">
    <property type="nucleotide sequence ID" value="NZ_AYZP01000003.1"/>
</dbReference>
<dbReference type="OrthoDB" id="43195at2"/>
<dbReference type="AlphaFoldDB" id="I7JUH0"/>
<sequence length="332" mass="37441">MATIKDIAKKANVSSATVSRVLNYDRSLSVNDSTRKKIFQIAEQLHYDKTKRHYKRKLKKIGVVLWCDAAQEIKDLYYYSIRNGIENGASLQNYQSQVIYDGQSLESLADCVGIIVIGYQQYSQKRLQAIFSYKKPMIFVDADTLDPGYSCVVPDFHACTRQVIDHFLKHGQKDIGMLAGDLSSNYDKENLIDFRFQDFKNYLTQLGLFNLDNVFVGQFTPESGYNALNDALDKNKKLPQALVVANDAMAIGALKALRQHHLRVPEDVSLISFNDTTAAEFANPALSSVHVDTNEMGKLSVCVLENIIENDFKEAFKTVVKTKVILRESSIN</sequence>
<dbReference type="CDD" id="cd01392">
    <property type="entry name" value="HTH_LacI"/>
    <property type="match status" value="1"/>
</dbReference>
<dbReference type="PRINTS" id="PR00036">
    <property type="entry name" value="HTHLACI"/>
</dbReference>
<dbReference type="InterPro" id="IPR010982">
    <property type="entry name" value="Lambda_DNA-bd_dom_sf"/>
</dbReference>
<evidence type="ECO:0000313" key="6">
    <source>
        <dbReference type="Proteomes" id="UP000009320"/>
    </source>
</evidence>
<protein>
    <submittedName>
        <fullName evidence="5">Lac repressor</fullName>
    </submittedName>
</protein>
<dbReference type="EMBL" id="CAKE01000002">
    <property type="protein sequence ID" value="CCI81341.1"/>
    <property type="molecule type" value="Genomic_DNA"/>
</dbReference>
<dbReference type="SUPFAM" id="SSF53822">
    <property type="entry name" value="Periplasmic binding protein-like I"/>
    <property type="match status" value="1"/>
</dbReference>
<dbReference type="InterPro" id="IPR000843">
    <property type="entry name" value="HTH_LacI"/>
</dbReference>
<dbReference type="PATRIC" id="fig|1423758.3.peg.1241"/>
<dbReference type="GO" id="GO:0003700">
    <property type="term" value="F:DNA-binding transcription factor activity"/>
    <property type="evidence" value="ECO:0007669"/>
    <property type="project" value="TreeGrafter"/>
</dbReference>
<gene>
    <name evidence="5" type="ORF">BN55_07215</name>
</gene>
<dbReference type="InterPro" id="IPR046335">
    <property type="entry name" value="LacI/GalR-like_sensor"/>
</dbReference>
<dbReference type="STRING" id="1423758.FC41_GL001227"/>
<comment type="caution">
    <text evidence="5">The sequence shown here is derived from an EMBL/GenBank/DDBJ whole genome shotgun (WGS) entry which is preliminary data.</text>
</comment>
<dbReference type="PANTHER" id="PTHR30146:SF149">
    <property type="entry name" value="HTH-TYPE TRANSCRIPTIONAL REGULATOR EBGR"/>
    <property type="match status" value="1"/>
</dbReference>
<evidence type="ECO:0000256" key="2">
    <source>
        <dbReference type="ARBA" id="ARBA00023125"/>
    </source>
</evidence>
<dbReference type="Gene3D" id="3.40.50.2300">
    <property type="match status" value="2"/>
</dbReference>
<keyword evidence="6" id="KW-1185">Reference proteome</keyword>
<name>I7JUH0_9LACO</name>
<dbReference type="InterPro" id="IPR028082">
    <property type="entry name" value="Peripla_BP_I"/>
</dbReference>
<dbReference type="PANTHER" id="PTHR30146">
    <property type="entry name" value="LACI-RELATED TRANSCRIPTIONAL REPRESSOR"/>
    <property type="match status" value="1"/>
</dbReference>
<dbReference type="Pfam" id="PF00356">
    <property type="entry name" value="LacI"/>
    <property type="match status" value="1"/>
</dbReference>
<organism evidence="5 6">
    <name type="scientific">Lactobacillus hominis DSM 23910 = CRBIP 24.179</name>
    <dbReference type="NCBI Taxonomy" id="1423758"/>
    <lineage>
        <taxon>Bacteria</taxon>
        <taxon>Bacillati</taxon>
        <taxon>Bacillota</taxon>
        <taxon>Bacilli</taxon>
        <taxon>Lactobacillales</taxon>
        <taxon>Lactobacillaceae</taxon>
        <taxon>Lactobacillus</taxon>
    </lineage>
</organism>
<dbReference type="PROSITE" id="PS00356">
    <property type="entry name" value="HTH_LACI_1"/>
    <property type="match status" value="1"/>
</dbReference>
<dbReference type="SUPFAM" id="SSF47413">
    <property type="entry name" value="lambda repressor-like DNA-binding domains"/>
    <property type="match status" value="1"/>
</dbReference>
<evidence type="ECO:0000313" key="5">
    <source>
        <dbReference type="EMBL" id="CCI81341.1"/>
    </source>
</evidence>
<dbReference type="PROSITE" id="PS50932">
    <property type="entry name" value="HTH_LACI_2"/>
    <property type="match status" value="1"/>
</dbReference>
<dbReference type="eggNOG" id="COG1609">
    <property type="taxonomic scope" value="Bacteria"/>
</dbReference>
<keyword evidence="3" id="KW-0804">Transcription</keyword>